<reference evidence="2" key="1">
    <citation type="submission" date="2015-12" db="EMBL/GenBank/DDBJ databases">
        <authorList>
            <person name="Lodha T.D."/>
            <person name="Chintalapati S."/>
            <person name="Chintalapati V.R."/>
            <person name="Sravanthi T."/>
        </authorList>
    </citation>
    <scope>NUCLEOTIDE SEQUENCE [LARGE SCALE GENOMIC DNA]</scope>
    <source>
        <strain evidence="2">JC133</strain>
    </source>
</reference>
<dbReference type="EMBL" id="LPWH01000111">
    <property type="protein sequence ID" value="POQ99111.1"/>
    <property type="molecule type" value="Genomic_DNA"/>
</dbReference>
<evidence type="ECO:0000313" key="1">
    <source>
        <dbReference type="EMBL" id="POQ99111.1"/>
    </source>
</evidence>
<dbReference type="AlphaFoldDB" id="A0A2S4JHY0"/>
<organism evidence="1 2">
    <name type="scientific">Alkalispirochaeta sphaeroplastigenens</name>
    <dbReference type="NCBI Taxonomy" id="1187066"/>
    <lineage>
        <taxon>Bacteria</taxon>
        <taxon>Pseudomonadati</taxon>
        <taxon>Spirochaetota</taxon>
        <taxon>Spirochaetia</taxon>
        <taxon>Spirochaetales</taxon>
        <taxon>Spirochaetaceae</taxon>
        <taxon>Alkalispirochaeta</taxon>
    </lineage>
</organism>
<gene>
    <name evidence="1" type="ORF">AU468_10875</name>
</gene>
<dbReference type="Proteomes" id="UP000237350">
    <property type="component" value="Unassembled WGS sequence"/>
</dbReference>
<evidence type="ECO:0000313" key="2">
    <source>
        <dbReference type="Proteomes" id="UP000237350"/>
    </source>
</evidence>
<protein>
    <submittedName>
        <fullName evidence="1">Uncharacterized protein</fullName>
    </submittedName>
</protein>
<sequence length="130" mass="14863">MTRTPSPAIVADMTPRDAFLAELRDRTTFHLEKLAQESAETFGRYLNLPETGPRIYRRLVETYELDGAREVAACMIDLASGVFYQGAIMLTEREYLGLKLIRDEFLQELPRETARELHELVDTLGRSDPT</sequence>
<keyword evidence="2" id="KW-1185">Reference proteome</keyword>
<accession>A0A2S4JHY0</accession>
<name>A0A2S4JHY0_9SPIO</name>
<proteinExistence type="predicted"/>
<comment type="caution">
    <text evidence="1">The sequence shown here is derived from an EMBL/GenBank/DDBJ whole genome shotgun (WGS) entry which is preliminary data.</text>
</comment>